<accession>A0A072TU63</accession>
<feature type="domain" description="DUF3741" evidence="1">
    <location>
        <begin position="92"/>
        <end position="136"/>
    </location>
</feature>
<evidence type="ECO:0000313" key="7">
    <source>
        <dbReference type="Proteomes" id="UP000265566"/>
    </source>
</evidence>
<evidence type="ECO:0000313" key="6">
    <source>
        <dbReference type="Proteomes" id="UP000002051"/>
    </source>
</evidence>
<dbReference type="InterPro" id="IPR025486">
    <property type="entry name" value="DUF4378"/>
</dbReference>
<dbReference type="PANTHER" id="PTHR47212:SF2">
    <property type="entry name" value="DUF3741 DOMAIN-CONTAINING PROTEIN"/>
    <property type="match status" value="1"/>
</dbReference>
<dbReference type="Pfam" id="PF14309">
    <property type="entry name" value="DUF4378"/>
    <property type="match status" value="1"/>
</dbReference>
<sequence>MERRSPPLVNQKCQWRMFGIFNLREAHSDGRSVSNRNGKSRISSDVLSTVDEKYPDVDVCSRRRRGYSCKSVRVENDRVADLENEVTKMIVNQRFFNKNSKGKDGADCQPNQFLDAVQVLYSNKELFTKLLQDPNSLLVKQIHDIQKTQVKAEENGVTRLNKAQNSSSFDRFNSSSNCESQSSKKIVVLKHDTNNVKHFADTSTGNAQNIKSSNFAFGEIKRKLKHVMRVRRKEKQCRTADSAPSKFPCSSQDLEDCKNVKKLETFERNSPINVHVSSEKSLKVFKLKDSESSMRQEEVDSEQNKLTVKDQGVKVLSHKKHQMLLKALHRDGESCSYSSSSAQKIKDLPVATFSNELQVFGAADISVNKSLSADNLHAHYDIPRGTDGSLVQVDYDRFEEKQLEDLITSSLDPMNKSKDIISEVLQTFSLKCDEPMKSHLSNLLMDSSSTFDEVNGLTDQFFDSTIMHEYIIECFMELYQNSGFSPHFSSRNSNFQACVVKKVLVRQINELVNLHFFHHPSPITLQQLVERDLARRESWMNIHNDAEEIAMEVEKNVLETLVLEIVSEMNIS</sequence>
<keyword evidence="6" id="KW-1185">Reference proteome</keyword>
<dbReference type="HOGENOM" id="CLU_476837_0_0_1"/>
<feature type="domain" description="DUF4378" evidence="2">
    <location>
        <begin position="423"/>
        <end position="564"/>
    </location>
</feature>
<reference evidence="3 6" key="2">
    <citation type="journal article" date="2014" name="BMC Genomics">
        <title>An improved genome release (version Mt4.0) for the model legume Medicago truncatula.</title>
        <authorList>
            <person name="Tang H."/>
            <person name="Krishnakumar V."/>
            <person name="Bidwell S."/>
            <person name="Rosen B."/>
            <person name="Chan A."/>
            <person name="Zhou S."/>
            <person name="Gentzbittel L."/>
            <person name="Childs K.L."/>
            <person name="Yandell M."/>
            <person name="Gundlach H."/>
            <person name="Mayer K.F."/>
            <person name="Schwartz D.C."/>
            <person name="Town C.D."/>
        </authorList>
    </citation>
    <scope>GENOME REANNOTATION</scope>
    <source>
        <strain evidence="3">A17</strain>
        <strain evidence="5 6">cv. Jemalong A17</strain>
    </source>
</reference>
<organism evidence="3 6">
    <name type="scientific">Medicago truncatula</name>
    <name type="common">Barrel medic</name>
    <name type="synonym">Medicago tribuloides</name>
    <dbReference type="NCBI Taxonomy" id="3880"/>
    <lineage>
        <taxon>Eukaryota</taxon>
        <taxon>Viridiplantae</taxon>
        <taxon>Streptophyta</taxon>
        <taxon>Embryophyta</taxon>
        <taxon>Tracheophyta</taxon>
        <taxon>Spermatophyta</taxon>
        <taxon>Magnoliopsida</taxon>
        <taxon>eudicotyledons</taxon>
        <taxon>Gunneridae</taxon>
        <taxon>Pentapetalae</taxon>
        <taxon>rosids</taxon>
        <taxon>fabids</taxon>
        <taxon>Fabales</taxon>
        <taxon>Fabaceae</taxon>
        <taxon>Papilionoideae</taxon>
        <taxon>50 kb inversion clade</taxon>
        <taxon>NPAAA clade</taxon>
        <taxon>Hologalegina</taxon>
        <taxon>IRL clade</taxon>
        <taxon>Trifolieae</taxon>
        <taxon>Medicago</taxon>
    </lineage>
</organism>
<dbReference type="EMBL" id="CM001224">
    <property type="protein sequence ID" value="KEH21069.1"/>
    <property type="molecule type" value="Genomic_DNA"/>
</dbReference>
<dbReference type="Proteomes" id="UP000002051">
    <property type="component" value="Chromosome 8"/>
</dbReference>
<dbReference type="STRING" id="3880.A0A072TU63"/>
<dbReference type="EMBL" id="PSQE01000008">
    <property type="protein sequence ID" value="RHN43359.1"/>
    <property type="molecule type" value="Genomic_DNA"/>
</dbReference>
<protein>
    <submittedName>
        <fullName evidence="3">DUF3741 family protein</fullName>
    </submittedName>
</protein>
<dbReference type="Gramene" id="rna49919">
    <property type="protein sequence ID" value="RHN43359.1"/>
    <property type="gene ID" value="gene49919"/>
</dbReference>
<reference evidence="5" key="3">
    <citation type="submission" date="2015-04" db="UniProtKB">
        <authorList>
            <consortium name="EnsemblPlants"/>
        </authorList>
    </citation>
    <scope>IDENTIFICATION</scope>
    <source>
        <strain evidence="5">cv. Jemalong A17</strain>
    </source>
</reference>
<gene>
    <name evidence="3" type="ordered locus">MTR_8g098335</name>
    <name evidence="4" type="ORF">MtrunA17_Chr8g0386941</name>
</gene>
<evidence type="ECO:0000313" key="4">
    <source>
        <dbReference type="EMBL" id="RHN43359.1"/>
    </source>
</evidence>
<evidence type="ECO:0000313" key="3">
    <source>
        <dbReference type="EMBL" id="KEH21069.1"/>
    </source>
</evidence>
<evidence type="ECO:0000313" key="5">
    <source>
        <dbReference type="EnsemblPlants" id="KEH21069"/>
    </source>
</evidence>
<dbReference type="Pfam" id="PF12552">
    <property type="entry name" value="DUF3741"/>
    <property type="match status" value="1"/>
</dbReference>
<proteinExistence type="predicted"/>
<dbReference type="Proteomes" id="UP000265566">
    <property type="component" value="Chromosome 8"/>
</dbReference>
<reference evidence="7" key="4">
    <citation type="journal article" date="2018" name="Nat. Plants">
        <title>Whole-genome landscape of Medicago truncatula symbiotic genes.</title>
        <authorList>
            <person name="Pecrix Y."/>
            <person name="Staton S.E."/>
            <person name="Sallet E."/>
            <person name="Lelandais-Briere C."/>
            <person name="Moreau S."/>
            <person name="Carrere S."/>
            <person name="Blein T."/>
            <person name="Jardinaud M.F."/>
            <person name="Latrasse D."/>
            <person name="Zouine M."/>
            <person name="Zahm M."/>
            <person name="Kreplak J."/>
            <person name="Mayjonade B."/>
            <person name="Satge C."/>
            <person name="Perez M."/>
            <person name="Cauet S."/>
            <person name="Marande W."/>
            <person name="Chantry-Darmon C."/>
            <person name="Lopez-Roques C."/>
            <person name="Bouchez O."/>
            <person name="Berard A."/>
            <person name="Debelle F."/>
            <person name="Munos S."/>
            <person name="Bendahmane A."/>
            <person name="Berges H."/>
            <person name="Niebel A."/>
            <person name="Buitink J."/>
            <person name="Frugier F."/>
            <person name="Benhamed M."/>
            <person name="Crespi M."/>
            <person name="Gouzy J."/>
            <person name="Gamas P."/>
        </authorList>
    </citation>
    <scope>NUCLEOTIDE SEQUENCE [LARGE SCALE GENOMIC DNA]</scope>
    <source>
        <strain evidence="7">cv. Jemalong A17</strain>
    </source>
</reference>
<dbReference type="PANTHER" id="PTHR47212">
    <property type="entry name" value="ADHESIN-LIKE PROTEIN, PUTATIVE (DUF3741)-RELATED"/>
    <property type="match status" value="1"/>
</dbReference>
<dbReference type="EnsemblPlants" id="KEH21069">
    <property type="protein sequence ID" value="KEH21069"/>
    <property type="gene ID" value="MTR_8g098335"/>
</dbReference>
<reference evidence="4" key="5">
    <citation type="journal article" date="2018" name="Nat. Plants">
        <title>Whole-genome landscape of Medicago truncatula symbiotic genes.</title>
        <authorList>
            <person name="Pecrix Y."/>
            <person name="Gamas P."/>
            <person name="Carrere S."/>
        </authorList>
    </citation>
    <scope>NUCLEOTIDE SEQUENCE</scope>
    <source>
        <tissue evidence="4">Leaves</tissue>
    </source>
</reference>
<evidence type="ECO:0000259" key="1">
    <source>
        <dbReference type="Pfam" id="PF12552"/>
    </source>
</evidence>
<evidence type="ECO:0000259" key="2">
    <source>
        <dbReference type="Pfam" id="PF14309"/>
    </source>
</evidence>
<name>A0A072TU63_MEDTR</name>
<dbReference type="AlphaFoldDB" id="A0A072TU63"/>
<dbReference type="InterPro" id="IPR022212">
    <property type="entry name" value="DUF3741"/>
</dbReference>
<reference evidence="3 6" key="1">
    <citation type="journal article" date="2011" name="Nature">
        <title>The Medicago genome provides insight into the evolution of rhizobial symbioses.</title>
        <authorList>
            <person name="Young N.D."/>
            <person name="Debelle F."/>
            <person name="Oldroyd G.E."/>
            <person name="Geurts R."/>
            <person name="Cannon S.B."/>
            <person name="Udvardi M.K."/>
            <person name="Benedito V.A."/>
            <person name="Mayer K.F."/>
            <person name="Gouzy J."/>
            <person name="Schoof H."/>
            <person name="Van de Peer Y."/>
            <person name="Proost S."/>
            <person name="Cook D.R."/>
            <person name="Meyers B.C."/>
            <person name="Spannagl M."/>
            <person name="Cheung F."/>
            <person name="De Mita S."/>
            <person name="Krishnakumar V."/>
            <person name="Gundlach H."/>
            <person name="Zhou S."/>
            <person name="Mudge J."/>
            <person name="Bharti A.K."/>
            <person name="Murray J.D."/>
            <person name="Naoumkina M.A."/>
            <person name="Rosen B."/>
            <person name="Silverstein K.A."/>
            <person name="Tang H."/>
            <person name="Rombauts S."/>
            <person name="Zhao P.X."/>
            <person name="Zhou P."/>
            <person name="Barbe V."/>
            <person name="Bardou P."/>
            <person name="Bechner M."/>
            <person name="Bellec A."/>
            <person name="Berger A."/>
            <person name="Berges H."/>
            <person name="Bidwell S."/>
            <person name="Bisseling T."/>
            <person name="Choisne N."/>
            <person name="Couloux A."/>
            <person name="Denny R."/>
            <person name="Deshpande S."/>
            <person name="Dai X."/>
            <person name="Doyle J.J."/>
            <person name="Dudez A.M."/>
            <person name="Farmer A.D."/>
            <person name="Fouteau S."/>
            <person name="Franken C."/>
            <person name="Gibelin C."/>
            <person name="Gish J."/>
            <person name="Goldstein S."/>
            <person name="Gonzalez A.J."/>
            <person name="Green P.J."/>
            <person name="Hallab A."/>
            <person name="Hartog M."/>
            <person name="Hua A."/>
            <person name="Humphray S.J."/>
            <person name="Jeong D.H."/>
            <person name="Jing Y."/>
            <person name="Jocker A."/>
            <person name="Kenton S.M."/>
            <person name="Kim D.J."/>
            <person name="Klee K."/>
            <person name="Lai H."/>
            <person name="Lang C."/>
            <person name="Lin S."/>
            <person name="Macmil S.L."/>
            <person name="Magdelenat G."/>
            <person name="Matthews L."/>
            <person name="McCorrison J."/>
            <person name="Monaghan E.L."/>
            <person name="Mun J.H."/>
            <person name="Najar F.Z."/>
            <person name="Nicholson C."/>
            <person name="Noirot C."/>
            <person name="O'Bleness M."/>
            <person name="Paule C.R."/>
            <person name="Poulain J."/>
            <person name="Prion F."/>
            <person name="Qin B."/>
            <person name="Qu C."/>
            <person name="Retzel E.F."/>
            <person name="Riddle C."/>
            <person name="Sallet E."/>
            <person name="Samain S."/>
            <person name="Samson N."/>
            <person name="Sanders I."/>
            <person name="Saurat O."/>
            <person name="Scarpelli C."/>
            <person name="Schiex T."/>
            <person name="Segurens B."/>
            <person name="Severin A.J."/>
            <person name="Sherrier D.J."/>
            <person name="Shi R."/>
            <person name="Sims S."/>
            <person name="Singer S.R."/>
            <person name="Sinharoy S."/>
            <person name="Sterck L."/>
            <person name="Viollet A."/>
            <person name="Wang B.B."/>
            <person name="Wang K."/>
            <person name="Wang M."/>
            <person name="Wang X."/>
            <person name="Warfsmann J."/>
            <person name="Weissenbach J."/>
            <person name="White D.D."/>
            <person name="White J.D."/>
            <person name="Wiley G.B."/>
            <person name="Wincker P."/>
            <person name="Xing Y."/>
            <person name="Yang L."/>
            <person name="Yao Z."/>
            <person name="Ying F."/>
            <person name="Zhai J."/>
            <person name="Zhou L."/>
            <person name="Zuber A."/>
            <person name="Denarie J."/>
            <person name="Dixon R.A."/>
            <person name="May G.D."/>
            <person name="Schwartz D.C."/>
            <person name="Rogers J."/>
            <person name="Quetier F."/>
            <person name="Town C.D."/>
            <person name="Roe B.A."/>
        </authorList>
    </citation>
    <scope>NUCLEOTIDE SEQUENCE [LARGE SCALE GENOMIC DNA]</scope>
    <source>
        <strain evidence="3">A17</strain>
        <strain evidence="5 6">cv. Jemalong A17</strain>
    </source>
</reference>